<feature type="domain" description="Glycosyl transferase family 1" evidence="1">
    <location>
        <begin position="242"/>
        <end position="388"/>
    </location>
</feature>
<comment type="caution">
    <text evidence="2">The sequence shown here is derived from an EMBL/GenBank/DDBJ whole genome shotgun (WGS) entry which is preliminary data.</text>
</comment>
<dbReference type="Gene3D" id="3.40.50.2000">
    <property type="entry name" value="Glycogen Phosphorylase B"/>
    <property type="match status" value="2"/>
</dbReference>
<dbReference type="InterPro" id="IPR050194">
    <property type="entry name" value="Glycosyltransferase_grp1"/>
</dbReference>
<accession>A0ABT2YFP0</accession>
<protein>
    <submittedName>
        <fullName evidence="2">Glycosyltransferase</fullName>
    </submittedName>
</protein>
<evidence type="ECO:0000259" key="1">
    <source>
        <dbReference type="Pfam" id="PF00534"/>
    </source>
</evidence>
<dbReference type="Pfam" id="PF00534">
    <property type="entry name" value="Glycos_transf_1"/>
    <property type="match status" value="1"/>
</dbReference>
<organism evidence="2 3">
    <name type="scientific">Roseateles oligotrophus</name>
    <dbReference type="NCBI Taxonomy" id="1769250"/>
    <lineage>
        <taxon>Bacteria</taxon>
        <taxon>Pseudomonadati</taxon>
        <taxon>Pseudomonadota</taxon>
        <taxon>Betaproteobacteria</taxon>
        <taxon>Burkholderiales</taxon>
        <taxon>Sphaerotilaceae</taxon>
        <taxon>Roseateles</taxon>
    </lineage>
</organism>
<proteinExistence type="predicted"/>
<dbReference type="PANTHER" id="PTHR45947">
    <property type="entry name" value="SULFOQUINOVOSYL TRANSFERASE SQD2"/>
    <property type="match status" value="1"/>
</dbReference>
<dbReference type="Proteomes" id="UP001209701">
    <property type="component" value="Unassembled WGS sequence"/>
</dbReference>
<dbReference type="EMBL" id="JAJIRN010000005">
    <property type="protein sequence ID" value="MCV2368870.1"/>
    <property type="molecule type" value="Genomic_DNA"/>
</dbReference>
<dbReference type="RefSeq" id="WP_263571465.1">
    <property type="nucleotide sequence ID" value="NZ_JAJIRN010000005.1"/>
</dbReference>
<sequence>MSAAAPLLMVAYQCGPGLGSVSQIGWQWFSGMTERRPTTLVTHVRNRAAIEAAPPLPAQARVIYIDTEWFAGPLYRLAKRLFPRSEHAVFMLSQLDWFLFDALALRRLSLLQGQQAASQAWQLLHLVTPVTVSAPTRLHRLGLPVVRGPLNCGLPVPAGFESLLRDDAMGLSRLRLLPRLLEAVLGSLRHSRAVLVATAATRAALPSRQRSSAINMLENGVDPQAFNCAAVPAHSYRQGNALRICFVGRLVAVKALPLLLRAMARLQVGGTRFELEVVGEGPMRAQWQADAEALGLSGCINWRGALAAPGVAEAMQRCQVFCLPSVRESGGAVLLEAMACGRPVIAMKFGGPAEIVDEQVGWCVPMDDTETAVAGLQAALLEAHAAPELARAKGECGRQRVLARHSWAAKLDAAEAVYSNVLASVTPA</sequence>
<name>A0ABT2YFP0_9BURK</name>
<evidence type="ECO:0000313" key="3">
    <source>
        <dbReference type="Proteomes" id="UP001209701"/>
    </source>
</evidence>
<gene>
    <name evidence="2" type="ORF">LNV07_12335</name>
</gene>
<keyword evidence="3" id="KW-1185">Reference proteome</keyword>
<reference evidence="2 3" key="1">
    <citation type="submission" date="2021-11" db="EMBL/GenBank/DDBJ databases">
        <authorList>
            <person name="Liang Q."/>
            <person name="Mou H."/>
            <person name="Liu Z."/>
        </authorList>
    </citation>
    <scope>NUCLEOTIDE SEQUENCE [LARGE SCALE GENOMIC DNA]</scope>
    <source>
        <strain evidence="2 3">CHU3</strain>
    </source>
</reference>
<dbReference type="PANTHER" id="PTHR45947:SF3">
    <property type="entry name" value="SULFOQUINOVOSYL TRANSFERASE SQD2"/>
    <property type="match status" value="1"/>
</dbReference>
<evidence type="ECO:0000313" key="2">
    <source>
        <dbReference type="EMBL" id="MCV2368870.1"/>
    </source>
</evidence>
<dbReference type="InterPro" id="IPR001296">
    <property type="entry name" value="Glyco_trans_1"/>
</dbReference>
<dbReference type="SUPFAM" id="SSF53756">
    <property type="entry name" value="UDP-Glycosyltransferase/glycogen phosphorylase"/>
    <property type="match status" value="1"/>
</dbReference>